<keyword evidence="3" id="KW-0964">Secreted</keyword>
<organism evidence="5 6">
    <name type="scientific">Trichomalopsis sarcophagae</name>
    <dbReference type="NCBI Taxonomy" id="543379"/>
    <lineage>
        <taxon>Eukaryota</taxon>
        <taxon>Metazoa</taxon>
        <taxon>Ecdysozoa</taxon>
        <taxon>Arthropoda</taxon>
        <taxon>Hexapoda</taxon>
        <taxon>Insecta</taxon>
        <taxon>Pterygota</taxon>
        <taxon>Neoptera</taxon>
        <taxon>Endopterygota</taxon>
        <taxon>Hymenoptera</taxon>
        <taxon>Apocrita</taxon>
        <taxon>Proctotrupomorpha</taxon>
        <taxon>Chalcidoidea</taxon>
        <taxon>Pteromalidae</taxon>
        <taxon>Pteromalinae</taxon>
        <taxon>Trichomalopsis</taxon>
    </lineage>
</organism>
<protein>
    <submittedName>
        <fullName evidence="5">Uncharacterized protein</fullName>
    </submittedName>
</protein>
<keyword evidence="4" id="KW-0732">Signal</keyword>
<reference evidence="5 6" key="1">
    <citation type="journal article" date="2017" name="Curr. Biol.">
        <title>The Evolution of Venom by Co-option of Single-Copy Genes.</title>
        <authorList>
            <person name="Martinson E.O."/>
            <person name="Mrinalini"/>
            <person name="Kelkar Y.D."/>
            <person name="Chang C.H."/>
            <person name="Werren J.H."/>
        </authorList>
    </citation>
    <scope>NUCLEOTIDE SEQUENCE [LARGE SCALE GENOMIC DNA]</scope>
    <source>
        <strain evidence="5 6">Alberta</strain>
        <tissue evidence="5">Whole body</tissue>
    </source>
</reference>
<evidence type="ECO:0000256" key="1">
    <source>
        <dbReference type="ARBA" id="ARBA00004613"/>
    </source>
</evidence>
<dbReference type="AlphaFoldDB" id="A0A232EUG6"/>
<evidence type="ECO:0000313" key="5">
    <source>
        <dbReference type="EMBL" id="OXU22003.1"/>
    </source>
</evidence>
<dbReference type="GO" id="GO:0005576">
    <property type="term" value="C:extracellular region"/>
    <property type="evidence" value="ECO:0007669"/>
    <property type="project" value="UniProtKB-SubCell"/>
</dbReference>
<evidence type="ECO:0000313" key="6">
    <source>
        <dbReference type="Proteomes" id="UP000215335"/>
    </source>
</evidence>
<comment type="subcellular location">
    <subcellularLocation>
        <location evidence="1">Secreted</location>
    </subcellularLocation>
</comment>
<evidence type="ECO:0000256" key="4">
    <source>
        <dbReference type="ARBA" id="ARBA00022729"/>
    </source>
</evidence>
<comment type="similarity">
    <text evidence="2">Belongs to the major royal jelly protein family.</text>
</comment>
<dbReference type="SUPFAM" id="SSF63829">
    <property type="entry name" value="Calcium-dependent phosphotriesterase"/>
    <property type="match status" value="1"/>
</dbReference>
<gene>
    <name evidence="5" type="ORF">TSAR_000236</name>
</gene>
<proteinExistence type="inferred from homology"/>
<dbReference type="InterPro" id="IPR017996">
    <property type="entry name" value="MRJP/yellow-related"/>
</dbReference>
<accession>A0A232EUG6</accession>
<sequence>MLLLTKGEIFEMTKYSGAVILLLSLTGLAIATKPPAKVQYEWKYLNFTWPSAENHDRSINDGSYIPENNPIAGIKVWKNQLYLTIPRWKHGVPATLLTLLENEVKLIGECTGDVSPNVEPFPNWQMQRIGDCSAFQFVQSLEIDPKGRMWVIDTGRVATLADKPENNCPARLVVLDLENNAEVLLDYVFPEEVTRRDTVYLNDIVLEHEDGGWAFITDTDDEYPGIVVFSLKDKKSWKVSHETMKATAANFTVKHDGTKVTQPLNVDGIAISPASAEKRRILYYSPLSSLEIFAVPTSVLKRQPSRIDKNVRLLGRKPSQTDGMMVSADGRLYFGLLADNTVSSWDSRRPPFWINQKRVFEEDTTLQWPDTFAIDEQGTLWCVSNRLQTFLADSVDTNEVNYRVLKLDKLPVRSYQYYKDGSAPELPVIA</sequence>
<dbReference type="PANTHER" id="PTHR10009">
    <property type="entry name" value="PROTEIN YELLOW-RELATED"/>
    <property type="match status" value="1"/>
</dbReference>
<dbReference type="STRING" id="543379.A0A232EUG6"/>
<dbReference type="InterPro" id="IPR011042">
    <property type="entry name" value="6-blade_b-propeller_TolB-like"/>
</dbReference>
<keyword evidence="6" id="KW-1185">Reference proteome</keyword>
<dbReference type="Proteomes" id="UP000215335">
    <property type="component" value="Unassembled WGS sequence"/>
</dbReference>
<dbReference type="Pfam" id="PF03022">
    <property type="entry name" value="MRJP"/>
    <property type="match status" value="1"/>
</dbReference>
<dbReference type="Gene3D" id="2.120.10.30">
    <property type="entry name" value="TolB, C-terminal domain"/>
    <property type="match status" value="1"/>
</dbReference>
<dbReference type="OrthoDB" id="9977471at2759"/>
<name>A0A232EUG6_9HYME</name>
<comment type="caution">
    <text evidence="5">The sequence shown here is derived from an EMBL/GenBank/DDBJ whole genome shotgun (WGS) entry which is preliminary data.</text>
</comment>
<dbReference type="EMBL" id="NNAY01002129">
    <property type="protein sequence ID" value="OXU22003.1"/>
    <property type="molecule type" value="Genomic_DNA"/>
</dbReference>
<evidence type="ECO:0000256" key="2">
    <source>
        <dbReference type="ARBA" id="ARBA00009127"/>
    </source>
</evidence>
<evidence type="ECO:0000256" key="3">
    <source>
        <dbReference type="ARBA" id="ARBA00022525"/>
    </source>
</evidence>
<dbReference type="PANTHER" id="PTHR10009:SF18">
    <property type="entry name" value="PROTEIN YELLOW-LIKE PROTEIN"/>
    <property type="match status" value="1"/>
</dbReference>